<reference evidence="3" key="1">
    <citation type="submission" date="2013-09" db="EMBL/GenBank/DDBJ databases">
        <title>Corchorus olitorius genome sequencing.</title>
        <authorList>
            <person name="Alam M."/>
            <person name="Haque M.S."/>
            <person name="Islam M.S."/>
            <person name="Emdad E.M."/>
            <person name="Islam M.M."/>
            <person name="Ahmed B."/>
            <person name="Halim A."/>
            <person name="Hossen Q.M.M."/>
            <person name="Hossain M.Z."/>
            <person name="Ahmed R."/>
            <person name="Khan M.M."/>
            <person name="Islam R."/>
            <person name="Rashid M.M."/>
            <person name="Khan S.A."/>
            <person name="Rahman M.S."/>
            <person name="Alam M."/>
            <person name="Yahiya A.S."/>
            <person name="Khan M.S."/>
            <person name="Azam M.S."/>
            <person name="Haque T."/>
            <person name="Lashkar M.Z.H."/>
            <person name="Akhand A.I."/>
            <person name="Morshed G."/>
            <person name="Roy S."/>
            <person name="Uddin K.S."/>
            <person name="Rabeya T."/>
            <person name="Hossain A.S."/>
            <person name="Chowdhury A."/>
            <person name="Snigdha A.R."/>
            <person name="Mortoza M.S."/>
            <person name="Matin S.A."/>
            <person name="Hoque S.M.E."/>
            <person name="Islam M.K."/>
            <person name="Roy D.K."/>
            <person name="Haider R."/>
            <person name="Moosa M.M."/>
            <person name="Elias S.M."/>
            <person name="Hasan A.M."/>
            <person name="Jahan S."/>
            <person name="Shafiuddin M."/>
            <person name="Mahmood N."/>
            <person name="Shommy N.S."/>
        </authorList>
    </citation>
    <scope>NUCLEOTIDE SEQUENCE [LARGE SCALE GENOMIC DNA]</scope>
    <source>
        <strain evidence="3">cv. O-4</strain>
    </source>
</reference>
<keyword evidence="3" id="KW-1185">Reference proteome</keyword>
<sequence>MVIPLSFFTYFFVGRTIARKDGKLEDLIGMTGLALLWVCVVAWKFGMIINFRQRESGSGNGSNENAIPFEIRSAIAVATAAGVNIAVALCACEDVIDLFKKRRKIAPEQATLPVAAHPIAPEV</sequence>
<comment type="caution">
    <text evidence="2">The sequence shown here is derived from an EMBL/GenBank/DDBJ whole genome shotgun (WGS) entry which is preliminary data.</text>
</comment>
<proteinExistence type="predicted"/>
<evidence type="ECO:0000256" key="1">
    <source>
        <dbReference type="SAM" id="Phobius"/>
    </source>
</evidence>
<accession>A0A1R3JXA2</accession>
<dbReference type="AlphaFoldDB" id="A0A1R3JXA2"/>
<dbReference type="EMBL" id="AWUE01015136">
    <property type="protein sequence ID" value="OMO99454.1"/>
    <property type="molecule type" value="Genomic_DNA"/>
</dbReference>
<dbReference type="Proteomes" id="UP000187203">
    <property type="component" value="Unassembled WGS sequence"/>
</dbReference>
<keyword evidence="1" id="KW-1133">Transmembrane helix</keyword>
<keyword evidence="1" id="KW-0812">Transmembrane</keyword>
<protein>
    <submittedName>
        <fullName evidence="2">Uncharacterized protein</fullName>
    </submittedName>
</protein>
<feature type="transmembrane region" description="Helical" evidence="1">
    <location>
        <begin position="28"/>
        <end position="46"/>
    </location>
</feature>
<evidence type="ECO:0000313" key="2">
    <source>
        <dbReference type="EMBL" id="OMO99454.1"/>
    </source>
</evidence>
<keyword evidence="1" id="KW-0472">Membrane</keyword>
<organism evidence="2 3">
    <name type="scientific">Corchorus olitorius</name>
    <dbReference type="NCBI Taxonomy" id="93759"/>
    <lineage>
        <taxon>Eukaryota</taxon>
        <taxon>Viridiplantae</taxon>
        <taxon>Streptophyta</taxon>
        <taxon>Embryophyta</taxon>
        <taxon>Tracheophyta</taxon>
        <taxon>Spermatophyta</taxon>
        <taxon>Magnoliopsida</taxon>
        <taxon>eudicotyledons</taxon>
        <taxon>Gunneridae</taxon>
        <taxon>Pentapetalae</taxon>
        <taxon>rosids</taxon>
        <taxon>malvids</taxon>
        <taxon>Malvales</taxon>
        <taxon>Malvaceae</taxon>
        <taxon>Grewioideae</taxon>
        <taxon>Apeibeae</taxon>
        <taxon>Corchorus</taxon>
    </lineage>
</organism>
<gene>
    <name evidence="2" type="ORF">COLO4_13272</name>
</gene>
<name>A0A1R3JXA2_9ROSI</name>
<evidence type="ECO:0000313" key="3">
    <source>
        <dbReference type="Proteomes" id="UP000187203"/>
    </source>
</evidence>